<dbReference type="InterPro" id="IPR020846">
    <property type="entry name" value="MFS_dom"/>
</dbReference>
<keyword evidence="2 6" id="KW-0812">Transmembrane</keyword>
<organism evidence="8">
    <name type="scientific">Pedococcus sp. KACC 23699</name>
    <dbReference type="NCBI Taxonomy" id="3149228"/>
    <lineage>
        <taxon>Bacteria</taxon>
        <taxon>Bacillati</taxon>
        <taxon>Actinomycetota</taxon>
        <taxon>Actinomycetes</taxon>
        <taxon>Micrococcales</taxon>
        <taxon>Intrasporangiaceae</taxon>
        <taxon>Pedococcus</taxon>
    </lineage>
</organism>
<dbReference type="EMBL" id="CP157483">
    <property type="protein sequence ID" value="XBO45545.1"/>
    <property type="molecule type" value="Genomic_DNA"/>
</dbReference>
<proteinExistence type="predicted"/>
<gene>
    <name evidence="8" type="ORF">ABEG17_09510</name>
</gene>
<feature type="region of interest" description="Disordered" evidence="5">
    <location>
        <begin position="1"/>
        <end position="24"/>
    </location>
</feature>
<evidence type="ECO:0000256" key="4">
    <source>
        <dbReference type="ARBA" id="ARBA00023136"/>
    </source>
</evidence>
<feature type="transmembrane region" description="Helical" evidence="6">
    <location>
        <begin position="430"/>
        <end position="454"/>
    </location>
</feature>
<evidence type="ECO:0000256" key="5">
    <source>
        <dbReference type="SAM" id="MobiDB-lite"/>
    </source>
</evidence>
<evidence type="ECO:0000256" key="1">
    <source>
        <dbReference type="ARBA" id="ARBA00004651"/>
    </source>
</evidence>
<evidence type="ECO:0000256" key="6">
    <source>
        <dbReference type="SAM" id="Phobius"/>
    </source>
</evidence>
<reference evidence="8" key="1">
    <citation type="submission" date="2024-05" db="EMBL/GenBank/DDBJ databases">
        <authorList>
            <person name="Kim S."/>
            <person name="Heo J."/>
            <person name="Choi H."/>
            <person name="Choi Y."/>
            <person name="Kwon S.-W."/>
            <person name="Kim Y."/>
        </authorList>
    </citation>
    <scope>NUCLEOTIDE SEQUENCE</scope>
    <source>
        <strain evidence="8">KACC 23699</strain>
    </source>
</reference>
<dbReference type="PROSITE" id="PS50850">
    <property type="entry name" value="MFS"/>
    <property type="match status" value="1"/>
</dbReference>
<evidence type="ECO:0000256" key="2">
    <source>
        <dbReference type="ARBA" id="ARBA00022692"/>
    </source>
</evidence>
<feature type="transmembrane region" description="Helical" evidence="6">
    <location>
        <begin position="333"/>
        <end position="356"/>
    </location>
</feature>
<dbReference type="AlphaFoldDB" id="A0AAU7JZD6"/>
<feature type="transmembrane region" description="Helical" evidence="6">
    <location>
        <begin position="195"/>
        <end position="214"/>
    </location>
</feature>
<evidence type="ECO:0000259" key="7">
    <source>
        <dbReference type="PROSITE" id="PS50850"/>
    </source>
</evidence>
<feature type="transmembrane region" description="Helical" evidence="6">
    <location>
        <begin position="103"/>
        <end position="122"/>
    </location>
</feature>
<dbReference type="Gene3D" id="1.20.1250.20">
    <property type="entry name" value="MFS general substrate transporter like domains"/>
    <property type="match status" value="1"/>
</dbReference>
<dbReference type="GO" id="GO:0022857">
    <property type="term" value="F:transmembrane transporter activity"/>
    <property type="evidence" value="ECO:0007669"/>
    <property type="project" value="InterPro"/>
</dbReference>
<feature type="transmembrane region" description="Helical" evidence="6">
    <location>
        <begin position="73"/>
        <end position="91"/>
    </location>
</feature>
<dbReference type="SUPFAM" id="SSF103473">
    <property type="entry name" value="MFS general substrate transporter"/>
    <property type="match status" value="1"/>
</dbReference>
<dbReference type="PANTHER" id="PTHR42718:SF39">
    <property type="entry name" value="ACTINORHODIN TRANSPORTER-RELATED"/>
    <property type="match status" value="1"/>
</dbReference>
<name>A0AAU7JZD6_9MICO</name>
<feature type="transmembrane region" description="Helical" evidence="6">
    <location>
        <begin position="128"/>
        <end position="149"/>
    </location>
</feature>
<feature type="transmembrane region" description="Helical" evidence="6">
    <location>
        <begin position="255"/>
        <end position="275"/>
    </location>
</feature>
<feature type="transmembrane region" description="Helical" evidence="6">
    <location>
        <begin position="394"/>
        <end position="418"/>
    </location>
</feature>
<dbReference type="PANTHER" id="PTHR42718">
    <property type="entry name" value="MAJOR FACILITATOR SUPERFAMILY MULTIDRUG TRANSPORTER MFSC"/>
    <property type="match status" value="1"/>
</dbReference>
<keyword evidence="4 6" id="KW-0472">Membrane</keyword>
<comment type="subcellular location">
    <subcellularLocation>
        <location evidence="1">Cell membrane</location>
        <topology evidence="1">Multi-pass membrane protein</topology>
    </subcellularLocation>
</comment>
<evidence type="ECO:0000313" key="8">
    <source>
        <dbReference type="EMBL" id="XBO45545.1"/>
    </source>
</evidence>
<dbReference type="Pfam" id="PF07690">
    <property type="entry name" value="MFS_1"/>
    <property type="match status" value="1"/>
</dbReference>
<sequence length="507" mass="51793">MTASATTVQDPIEQEPPRIEGARARGPLPVGRARTIALLSLFLASTMELLDNTIVNVALPTIETALGATASQLQWMVAAYPLAFAVGLITGSRLGDLVGRKRMFVLGLVGFTVLSAACGLAPSSEALVLFRALQGLASAAMIPQVLSSIQVMYAPHERAKAMGLFTGLAGTAAVAGPVVGALLTEADLFGWGWRSIFLVNVPVGVFAVVAALRWVPESVALSRPRLDPRGVTLLAGSLLAVLYPLTMGRELGWPAWVYAVMALGVVGLVTFVVAQRRTESAGREPLVALSLYRGRAFAAGSGVYTLMFAAMGSLFIAQTIYFQAGLGWSVLKAGLAGLPFALTTTVTAGLGVAVLGPRIGRRVLMLGGGVWAVGALVMAATVHGADASTSTWAFLPGLMVSGAGFGLMVAPVGAFTLADVPVEHAGSASGLFSTTGQLANAVGVAVIGTVFFSVVDGGTSRVPSELFGPAFEVALVIVAGLMVLAGGAARAFPAHAGLATAPVPTDD</sequence>
<dbReference type="InterPro" id="IPR011701">
    <property type="entry name" value="MFS"/>
</dbReference>
<feature type="transmembrane region" description="Helical" evidence="6">
    <location>
        <begin position="296"/>
        <end position="321"/>
    </location>
</feature>
<accession>A0AAU7JZD6</accession>
<dbReference type="GO" id="GO:0005886">
    <property type="term" value="C:plasma membrane"/>
    <property type="evidence" value="ECO:0007669"/>
    <property type="project" value="UniProtKB-SubCell"/>
</dbReference>
<evidence type="ECO:0000256" key="3">
    <source>
        <dbReference type="ARBA" id="ARBA00022989"/>
    </source>
</evidence>
<dbReference type="InterPro" id="IPR036259">
    <property type="entry name" value="MFS_trans_sf"/>
</dbReference>
<feature type="domain" description="Major facilitator superfamily (MFS) profile" evidence="7">
    <location>
        <begin position="37"/>
        <end position="497"/>
    </location>
</feature>
<feature type="transmembrane region" description="Helical" evidence="6">
    <location>
        <begin position="466"/>
        <end position="485"/>
    </location>
</feature>
<dbReference type="CDD" id="cd17321">
    <property type="entry name" value="MFS_MMR_MDR_like"/>
    <property type="match status" value="1"/>
</dbReference>
<dbReference type="RefSeq" id="WP_406833047.1">
    <property type="nucleotide sequence ID" value="NZ_CP157483.1"/>
</dbReference>
<protein>
    <submittedName>
        <fullName evidence="8">MFS transporter</fullName>
    </submittedName>
</protein>
<dbReference type="PRINTS" id="PR01036">
    <property type="entry name" value="TCRTETB"/>
</dbReference>
<feature type="transmembrane region" description="Helical" evidence="6">
    <location>
        <begin position="226"/>
        <end position="243"/>
    </location>
</feature>
<keyword evidence="3 6" id="KW-1133">Transmembrane helix</keyword>
<feature type="transmembrane region" description="Helical" evidence="6">
    <location>
        <begin position="363"/>
        <end position="382"/>
    </location>
</feature>
<feature type="transmembrane region" description="Helical" evidence="6">
    <location>
        <begin position="161"/>
        <end position="183"/>
    </location>
</feature>
<dbReference type="Gene3D" id="1.20.1720.10">
    <property type="entry name" value="Multidrug resistance protein D"/>
    <property type="match status" value="1"/>
</dbReference>